<evidence type="ECO:0000259" key="9">
    <source>
        <dbReference type="Pfam" id="PF13229"/>
    </source>
</evidence>
<dbReference type="EMBL" id="SSTI01000006">
    <property type="protein sequence ID" value="THG39806.1"/>
    <property type="molecule type" value="Genomic_DNA"/>
</dbReference>
<evidence type="ECO:0000256" key="7">
    <source>
        <dbReference type="SAM" id="SignalP"/>
    </source>
</evidence>
<sequence>MNERIIMATLMASTAAELMSLAGAARAGDVIALAPGSYDRVALRDLRFDGEVIITSADPARPAQLTRLKAFGVENITFRNLVLADHEPGGLFGFEVRQAAQVAFDQILVHGPPGERGYDTNAFIIRDSIDISITQSEFTHLRHGINMLDSVGVTVRGNYFHDLRSDGVRGGGVSDIVVADNLFTNFRPAFGDHPDAIQFWTLNQPNSASAITITDNVIHRGAGAAVQGIFMGDENGARPYVDVTIADNLVLGGMFNGIYVERADGLSLTDNVVAGYLDQPSWIRVSDVDRIVGNVAQVYIIDGITKWPPAGNQATLPALDKGAGLIGAWLASHGDWVTMAAESPVLAEGLADLLDLTGPRPPAGPVTTIEGTPGADRLVAAAKGDSILLGGDGDDHLTGGAGQTRMDGGNGDDTYIVASSRDRVIERAGGGNDTVWTSVDYTLAAHIETVRLTAGDLTVHGNVLDNRMIGSDEQDRLYGGAGHDLIQGGAGDDHLHGDNGNDTLHGGDGADRIEGGSGDDLLIGGAGGDRLLGGTGRDTLDGGSGNDVLTGGSGPDMFLFRADTLGDQDTIADFSQRQGDRIGLSPIDADISTATDDPFRFLGTDAFSGQAGELRYDSSAAGAILSGDVDGDGRADFTILIEGVDWLSRDAFIL</sequence>
<evidence type="ECO:0008006" key="12">
    <source>
        <dbReference type="Google" id="ProtNLM"/>
    </source>
</evidence>
<feature type="region of interest" description="Disordered" evidence="6">
    <location>
        <begin position="488"/>
        <end position="519"/>
    </location>
</feature>
<dbReference type="PRINTS" id="PR00313">
    <property type="entry name" value="CABNDNGRPT"/>
</dbReference>
<dbReference type="InterPro" id="IPR011049">
    <property type="entry name" value="Serralysin-like_metalloprot_C"/>
</dbReference>
<dbReference type="PANTHER" id="PTHR38340:SF1">
    <property type="entry name" value="S-LAYER PROTEIN"/>
    <property type="match status" value="1"/>
</dbReference>
<dbReference type="PANTHER" id="PTHR38340">
    <property type="entry name" value="S-LAYER PROTEIN"/>
    <property type="match status" value="1"/>
</dbReference>
<keyword evidence="7" id="KW-0732">Signal</keyword>
<dbReference type="InterPro" id="IPR001343">
    <property type="entry name" value="Hemolysn_Ca-bd"/>
</dbReference>
<name>A0ABY2QHB9_9SPHN</name>
<dbReference type="InterPro" id="IPR011050">
    <property type="entry name" value="Pectin_lyase_fold/virulence"/>
</dbReference>
<evidence type="ECO:0000313" key="11">
    <source>
        <dbReference type="Proteomes" id="UP000308038"/>
    </source>
</evidence>
<dbReference type="SUPFAM" id="SSF51120">
    <property type="entry name" value="beta-Roll"/>
    <property type="match status" value="3"/>
</dbReference>
<evidence type="ECO:0000313" key="10">
    <source>
        <dbReference type="EMBL" id="THG39806.1"/>
    </source>
</evidence>
<feature type="chain" id="PRO_5046367497" description="Right handed beta helix domain-containing protein" evidence="7">
    <location>
        <begin position="28"/>
        <end position="654"/>
    </location>
</feature>
<dbReference type="SMART" id="SM00710">
    <property type="entry name" value="PbH1"/>
    <property type="match status" value="5"/>
</dbReference>
<accession>A0ABY2QHB9</accession>
<dbReference type="Pfam" id="PF08548">
    <property type="entry name" value="Peptidase_M10_C"/>
    <property type="match status" value="1"/>
</dbReference>
<evidence type="ECO:0000256" key="6">
    <source>
        <dbReference type="SAM" id="MobiDB-lite"/>
    </source>
</evidence>
<evidence type="ECO:0000256" key="3">
    <source>
        <dbReference type="ARBA" id="ARBA00004613"/>
    </source>
</evidence>
<dbReference type="Pfam" id="PF13229">
    <property type="entry name" value="Beta_helix"/>
    <property type="match status" value="1"/>
</dbReference>
<feature type="signal peptide" evidence="7">
    <location>
        <begin position="1"/>
        <end position="27"/>
    </location>
</feature>
<organism evidence="10 11">
    <name type="scientific">Sphingomonas olei</name>
    <dbReference type="NCBI Taxonomy" id="1886787"/>
    <lineage>
        <taxon>Bacteria</taxon>
        <taxon>Pseudomonadati</taxon>
        <taxon>Pseudomonadota</taxon>
        <taxon>Alphaproteobacteria</taxon>
        <taxon>Sphingomonadales</taxon>
        <taxon>Sphingomonadaceae</taxon>
        <taxon>Sphingomonas</taxon>
    </lineage>
</organism>
<dbReference type="InterPro" id="IPR039448">
    <property type="entry name" value="Beta_helix"/>
</dbReference>
<dbReference type="PROSITE" id="PS00330">
    <property type="entry name" value="HEMOLYSIN_CALCIUM"/>
    <property type="match status" value="4"/>
</dbReference>
<dbReference type="InterPro" id="IPR006626">
    <property type="entry name" value="PbH1"/>
</dbReference>
<evidence type="ECO:0000256" key="2">
    <source>
        <dbReference type="ARBA" id="ARBA00002822"/>
    </source>
</evidence>
<dbReference type="Gene3D" id="2.160.20.10">
    <property type="entry name" value="Single-stranded right-handed beta-helix, Pectin lyase-like"/>
    <property type="match status" value="1"/>
</dbReference>
<comment type="subcellular location">
    <subcellularLocation>
        <location evidence="3">Secreted</location>
    </subcellularLocation>
</comment>
<dbReference type="SUPFAM" id="SSF51126">
    <property type="entry name" value="Pectin lyase-like"/>
    <property type="match status" value="1"/>
</dbReference>
<dbReference type="InterPro" id="IPR013858">
    <property type="entry name" value="Peptidase_M10B_C"/>
</dbReference>
<feature type="domain" description="Peptidase M10 serralysin C-terminal" evidence="8">
    <location>
        <begin position="516"/>
        <end position="650"/>
    </location>
</feature>
<reference evidence="10 11" key="1">
    <citation type="submission" date="2019-04" db="EMBL/GenBank/DDBJ databases">
        <title>Microbes associate with the intestines of laboratory mice.</title>
        <authorList>
            <person name="Navarre W."/>
            <person name="Wong E."/>
            <person name="Huang K.C."/>
            <person name="Tropini C."/>
            <person name="Ng K."/>
            <person name="Yu B."/>
        </authorList>
    </citation>
    <scope>NUCLEOTIDE SEQUENCE [LARGE SCALE GENOMIC DNA]</scope>
    <source>
        <strain evidence="10 11">NM83_B4-11</strain>
    </source>
</reference>
<proteinExistence type="predicted"/>
<evidence type="ECO:0000256" key="1">
    <source>
        <dbReference type="ARBA" id="ARBA00001913"/>
    </source>
</evidence>
<comment type="function">
    <text evidence="2">Converts beta-D-mannuronic acid (M) to alpha-L-guluronic acid (G), producing a polymer with gel-forming capacity, required for the formation of the cyst coat.</text>
</comment>
<comment type="cofactor">
    <cofactor evidence="1">
        <name>Ca(2+)</name>
        <dbReference type="ChEBI" id="CHEBI:29108"/>
    </cofactor>
</comment>
<dbReference type="Proteomes" id="UP000308038">
    <property type="component" value="Unassembled WGS sequence"/>
</dbReference>
<dbReference type="InterPro" id="IPR018511">
    <property type="entry name" value="Hemolysin-typ_Ca-bd_CS"/>
</dbReference>
<evidence type="ECO:0000259" key="8">
    <source>
        <dbReference type="Pfam" id="PF08548"/>
    </source>
</evidence>
<keyword evidence="4" id="KW-0964">Secreted</keyword>
<dbReference type="InterPro" id="IPR050557">
    <property type="entry name" value="RTX_toxin/Mannuronan_C5-epim"/>
</dbReference>
<dbReference type="InterPro" id="IPR012334">
    <property type="entry name" value="Pectin_lyas_fold"/>
</dbReference>
<protein>
    <recommendedName>
        <fullName evidence="12">Right handed beta helix domain-containing protein</fullName>
    </recommendedName>
</protein>
<keyword evidence="11" id="KW-1185">Reference proteome</keyword>
<dbReference type="Pfam" id="PF00353">
    <property type="entry name" value="HemolysinCabind"/>
    <property type="match status" value="3"/>
</dbReference>
<evidence type="ECO:0000256" key="4">
    <source>
        <dbReference type="ARBA" id="ARBA00022525"/>
    </source>
</evidence>
<gene>
    <name evidence="10" type="ORF">E5988_09020</name>
</gene>
<keyword evidence="5" id="KW-0677">Repeat</keyword>
<dbReference type="Gene3D" id="2.150.10.10">
    <property type="entry name" value="Serralysin-like metalloprotease, C-terminal"/>
    <property type="match status" value="2"/>
</dbReference>
<evidence type="ECO:0000256" key="5">
    <source>
        <dbReference type="ARBA" id="ARBA00022737"/>
    </source>
</evidence>
<comment type="caution">
    <text evidence="10">The sequence shown here is derived from an EMBL/GenBank/DDBJ whole genome shotgun (WGS) entry which is preliminary data.</text>
</comment>
<feature type="domain" description="Right handed beta helix" evidence="9">
    <location>
        <begin position="120"/>
        <end position="272"/>
    </location>
</feature>